<keyword evidence="3" id="KW-0732">Signal</keyword>
<dbReference type="RefSeq" id="WP_211115072.1">
    <property type="nucleotide sequence ID" value="NZ_VITN01000001.1"/>
</dbReference>
<organism evidence="6 7">
    <name type="scientific">Nitrospirillum amazonense</name>
    <dbReference type="NCBI Taxonomy" id="28077"/>
    <lineage>
        <taxon>Bacteria</taxon>
        <taxon>Pseudomonadati</taxon>
        <taxon>Pseudomonadota</taxon>
        <taxon>Alphaproteobacteria</taxon>
        <taxon>Rhodospirillales</taxon>
        <taxon>Azospirillaceae</taxon>
        <taxon>Nitrospirillum</taxon>
    </lineage>
</organism>
<evidence type="ECO:0000256" key="5">
    <source>
        <dbReference type="ARBA" id="ARBA00023237"/>
    </source>
</evidence>
<evidence type="ECO:0000256" key="1">
    <source>
        <dbReference type="ARBA" id="ARBA00004442"/>
    </source>
</evidence>
<gene>
    <name evidence="6" type="ORF">FBZ89_101470</name>
</gene>
<comment type="caution">
    <text evidence="6">The sequence shown here is derived from an EMBL/GenBank/DDBJ whole genome shotgun (WGS) entry which is preliminary data.</text>
</comment>
<dbReference type="Pfam" id="PF06629">
    <property type="entry name" value="MipA"/>
    <property type="match status" value="1"/>
</dbReference>
<sequence length="291" mass="31813">MDVSGPSSPRRTIRRPALISLMLGLTLCLFCLIPGKAQAQTPSPLSEWQYSAGVLLRSKFENPLPTWDVSVGAATSLQPRYVGSSEYHVQPGINLDVRYKDIAFFSMGEGLGVNLLRGENFRAGVALGFDVGRDQDDSSQLRGLGDISPAPEAKVFAEYTIFPVVLRTAVRRGFGGNNGWVGDISAYLPVAGSERFFVFVGPTATYADSSYMRRYFGINPNQSIRSGYRQFTPGSGFSSAGFGSSAVWFWTEHWFMTADGAYQRLLGDAADSPITRAHSQLTLNLSVAYRF</sequence>
<dbReference type="Proteomes" id="UP000319859">
    <property type="component" value="Unassembled WGS sequence"/>
</dbReference>
<keyword evidence="4" id="KW-0472">Membrane</keyword>
<dbReference type="EMBL" id="VITN01000001">
    <property type="protein sequence ID" value="TWB24844.1"/>
    <property type="molecule type" value="Genomic_DNA"/>
</dbReference>
<dbReference type="AlphaFoldDB" id="A0A560FT80"/>
<protein>
    <submittedName>
        <fullName evidence="6">Outer membrane scaffolding protein for murein synthesis (MipA/OmpV family)</fullName>
    </submittedName>
</protein>
<name>A0A560FT80_9PROT</name>
<evidence type="ECO:0000313" key="6">
    <source>
        <dbReference type="EMBL" id="TWB24844.1"/>
    </source>
</evidence>
<dbReference type="InterPro" id="IPR010583">
    <property type="entry name" value="MipA"/>
</dbReference>
<dbReference type="PANTHER" id="PTHR38776:SF1">
    <property type="entry name" value="MLTA-INTERACTING PROTEIN-RELATED"/>
    <property type="match status" value="1"/>
</dbReference>
<reference evidence="6 7" key="1">
    <citation type="submission" date="2019-06" db="EMBL/GenBank/DDBJ databases">
        <title>Genomic Encyclopedia of Type Strains, Phase IV (KMG-V): Genome sequencing to study the core and pangenomes of soil and plant-associated prokaryotes.</title>
        <authorList>
            <person name="Whitman W."/>
        </authorList>
    </citation>
    <scope>NUCLEOTIDE SEQUENCE [LARGE SCALE GENOMIC DNA]</scope>
    <source>
        <strain evidence="6 7">BR 11880</strain>
    </source>
</reference>
<accession>A0A560FT80</accession>
<evidence type="ECO:0000256" key="3">
    <source>
        <dbReference type="ARBA" id="ARBA00022729"/>
    </source>
</evidence>
<evidence type="ECO:0000256" key="2">
    <source>
        <dbReference type="ARBA" id="ARBA00005722"/>
    </source>
</evidence>
<evidence type="ECO:0000313" key="7">
    <source>
        <dbReference type="Proteomes" id="UP000319859"/>
    </source>
</evidence>
<comment type="subcellular location">
    <subcellularLocation>
        <location evidence="1">Cell outer membrane</location>
    </subcellularLocation>
</comment>
<keyword evidence="5" id="KW-0998">Cell outer membrane</keyword>
<proteinExistence type="inferred from homology"/>
<comment type="similarity">
    <text evidence="2">Belongs to the MipA/OmpV family.</text>
</comment>
<dbReference type="PANTHER" id="PTHR38776">
    <property type="entry name" value="MLTA-INTERACTING PROTEIN-RELATED"/>
    <property type="match status" value="1"/>
</dbReference>
<evidence type="ECO:0000256" key="4">
    <source>
        <dbReference type="ARBA" id="ARBA00023136"/>
    </source>
</evidence>
<dbReference type="GO" id="GO:0009279">
    <property type="term" value="C:cell outer membrane"/>
    <property type="evidence" value="ECO:0007669"/>
    <property type="project" value="UniProtKB-SubCell"/>
</dbReference>